<sequence>MEETQKFIVFFSYVGMGFNLSGGHGSIKVSTFAVETFSTFVLKMQGSAYQKDNPNTVENRLMDCLHALDLIPGVDE</sequence>
<keyword evidence="2" id="KW-1185">Reference proteome</keyword>
<dbReference type="AlphaFoldDB" id="K6UJ73"/>
<name>K6UJ73_PLACD</name>
<accession>K6UJ73</accession>
<evidence type="ECO:0000313" key="2">
    <source>
        <dbReference type="Proteomes" id="UP000006319"/>
    </source>
</evidence>
<dbReference type="GeneID" id="14692011"/>
<proteinExistence type="predicted"/>
<dbReference type="VEuPathDB" id="PlasmoDB:PCYB_071650"/>
<reference evidence="1 2" key="1">
    <citation type="journal article" date="2012" name="Nat. Genet.">
        <title>Plasmodium cynomolgi genome sequences provide insight into Plasmodium vivax and the monkey malaria clade.</title>
        <authorList>
            <person name="Tachibana S."/>
            <person name="Sullivan S.A."/>
            <person name="Kawai S."/>
            <person name="Nakamura S."/>
            <person name="Kim H.R."/>
            <person name="Goto N."/>
            <person name="Arisue N."/>
            <person name="Palacpac N.M.Q."/>
            <person name="Honma H."/>
            <person name="Yagi M."/>
            <person name="Tougan T."/>
            <person name="Katakai Y."/>
            <person name="Kaneko O."/>
            <person name="Mita T."/>
            <person name="Kita K."/>
            <person name="Yasutomi Y."/>
            <person name="Sutton P.L."/>
            <person name="Shakhbatyan R."/>
            <person name="Horii T."/>
            <person name="Yasunaga T."/>
            <person name="Barnwell J.W."/>
            <person name="Escalante A.A."/>
            <person name="Carlton J.M."/>
            <person name="Tanabe K."/>
        </authorList>
    </citation>
    <scope>NUCLEOTIDE SEQUENCE [LARGE SCALE GENOMIC DNA]</scope>
    <source>
        <strain evidence="1 2">B</strain>
    </source>
</reference>
<dbReference type="KEGG" id="pcy:PCYB_071650"/>
<dbReference type="RefSeq" id="XP_004221610.1">
    <property type="nucleotide sequence ID" value="XM_004221562.1"/>
</dbReference>
<dbReference type="EMBL" id="DF157099">
    <property type="protein sequence ID" value="GAB65663.1"/>
    <property type="molecule type" value="Genomic_DNA"/>
</dbReference>
<organism evidence="1 2">
    <name type="scientific">Plasmodium cynomolgi (strain B)</name>
    <dbReference type="NCBI Taxonomy" id="1120755"/>
    <lineage>
        <taxon>Eukaryota</taxon>
        <taxon>Sar</taxon>
        <taxon>Alveolata</taxon>
        <taxon>Apicomplexa</taxon>
        <taxon>Aconoidasida</taxon>
        <taxon>Haemosporida</taxon>
        <taxon>Plasmodiidae</taxon>
        <taxon>Plasmodium</taxon>
        <taxon>Plasmodium (Plasmodium)</taxon>
    </lineage>
</organism>
<evidence type="ECO:0000313" key="1">
    <source>
        <dbReference type="EMBL" id="GAB65663.1"/>
    </source>
</evidence>
<dbReference type="OrthoDB" id="25767at2759"/>
<dbReference type="Proteomes" id="UP000006319">
    <property type="component" value="Chromosome 7"/>
</dbReference>
<gene>
    <name evidence="1" type="ORF">PCYB_071650</name>
</gene>
<protein>
    <submittedName>
        <fullName evidence="1">tRNA pseudouridine synthase</fullName>
    </submittedName>
</protein>